<comment type="caution">
    <text evidence="4">The sequence shown here is derived from an EMBL/GenBank/DDBJ whole genome shotgun (WGS) entry which is preliminary data.</text>
</comment>
<feature type="signal peptide" evidence="2">
    <location>
        <begin position="1"/>
        <end position="18"/>
    </location>
</feature>
<protein>
    <recommendedName>
        <fullName evidence="3">Outer membrane protein beta-barrel domain-containing protein</fullName>
    </recommendedName>
</protein>
<feature type="chain" id="PRO_5011983917" description="Outer membrane protein beta-barrel domain-containing protein" evidence="2">
    <location>
        <begin position="19"/>
        <end position="167"/>
    </location>
</feature>
<sequence>MKKLLPIFFLFIYAAASAQNAPKKAFSVGLDLGIPTNSIYSIGFGGSGKAEVPIAGAASITVTAGFTSLYYKSSVFGNTQSADAATFIPLKAGVKYYLGDAFYIEGEAGTAIATNYEKDKLFAFALGPGFLIEISKNTAIDLGFRYENWGSGRIRQTGIRAAYRFAW</sequence>
<proteinExistence type="predicted"/>
<dbReference type="Proteomes" id="UP000189739">
    <property type="component" value="Unassembled WGS sequence"/>
</dbReference>
<keyword evidence="1 2" id="KW-0732">Signal</keyword>
<reference evidence="4 5" key="1">
    <citation type="submission" date="2016-07" db="EMBL/GenBank/DDBJ databases">
        <title>Genomic analysis of zinc-resistant bacterium Mucilaginibacter pedocola TBZ30.</title>
        <authorList>
            <person name="Huang J."/>
            <person name="Tang J."/>
        </authorList>
    </citation>
    <scope>NUCLEOTIDE SEQUENCE [LARGE SCALE GENOMIC DNA]</scope>
    <source>
        <strain evidence="4 5">TBZ30</strain>
    </source>
</reference>
<evidence type="ECO:0000256" key="2">
    <source>
        <dbReference type="SAM" id="SignalP"/>
    </source>
</evidence>
<dbReference type="SUPFAM" id="SSF56925">
    <property type="entry name" value="OMPA-like"/>
    <property type="match status" value="1"/>
</dbReference>
<name>A0A1S9PJ36_9SPHI</name>
<evidence type="ECO:0000313" key="5">
    <source>
        <dbReference type="Proteomes" id="UP000189739"/>
    </source>
</evidence>
<feature type="domain" description="Outer membrane protein beta-barrel" evidence="3">
    <location>
        <begin position="13"/>
        <end position="165"/>
    </location>
</feature>
<evidence type="ECO:0000313" key="4">
    <source>
        <dbReference type="EMBL" id="OOQ60981.1"/>
    </source>
</evidence>
<organism evidence="4 5">
    <name type="scientific">Mucilaginibacter pedocola</name>
    <dbReference type="NCBI Taxonomy" id="1792845"/>
    <lineage>
        <taxon>Bacteria</taxon>
        <taxon>Pseudomonadati</taxon>
        <taxon>Bacteroidota</taxon>
        <taxon>Sphingobacteriia</taxon>
        <taxon>Sphingobacteriales</taxon>
        <taxon>Sphingobacteriaceae</taxon>
        <taxon>Mucilaginibacter</taxon>
    </lineage>
</organism>
<gene>
    <name evidence="4" type="ORF">BC343_21235</name>
</gene>
<dbReference type="OrthoDB" id="668980at2"/>
<dbReference type="Pfam" id="PF13505">
    <property type="entry name" value="OMP_b-brl"/>
    <property type="match status" value="1"/>
</dbReference>
<dbReference type="AlphaFoldDB" id="A0A1S9PJ36"/>
<evidence type="ECO:0000259" key="3">
    <source>
        <dbReference type="Pfam" id="PF13505"/>
    </source>
</evidence>
<dbReference type="RefSeq" id="WP_078346804.1">
    <property type="nucleotide sequence ID" value="NZ_MBTF01000003.1"/>
</dbReference>
<dbReference type="EMBL" id="MBTF01000003">
    <property type="protein sequence ID" value="OOQ60981.1"/>
    <property type="molecule type" value="Genomic_DNA"/>
</dbReference>
<dbReference type="STRING" id="1792845.BC343_21235"/>
<accession>A0A1S9PJ36</accession>
<dbReference type="Gene3D" id="2.40.160.20">
    <property type="match status" value="1"/>
</dbReference>
<evidence type="ECO:0000256" key="1">
    <source>
        <dbReference type="ARBA" id="ARBA00022729"/>
    </source>
</evidence>
<dbReference type="InterPro" id="IPR011250">
    <property type="entry name" value="OMP/PagP_B-barrel"/>
</dbReference>
<dbReference type="InterPro" id="IPR027385">
    <property type="entry name" value="Beta-barrel_OMP"/>
</dbReference>
<keyword evidence="5" id="KW-1185">Reference proteome</keyword>